<evidence type="ECO:0000313" key="1">
    <source>
        <dbReference type="EMBL" id="WOF24786.1"/>
    </source>
</evidence>
<dbReference type="AlphaFoldDB" id="A0AA97FJZ7"/>
<protein>
    <submittedName>
        <fullName evidence="1">Uncharacterized protein</fullName>
    </submittedName>
</protein>
<dbReference type="KEGG" id="mbet:N8K70_06450"/>
<name>A0AA97FJZ7_9MICO</name>
<sequence>MNVRVNSGLPWSALMSIVSSPIEGSGCDVIWMLHPPTASATTTSAATAAVRPRRRACVFDTV</sequence>
<evidence type="ECO:0000313" key="2">
    <source>
        <dbReference type="Proteomes" id="UP001305498"/>
    </source>
</evidence>
<keyword evidence="2" id="KW-1185">Reference proteome</keyword>
<organism evidence="1 2">
    <name type="scientific">Microbacterium betulae</name>
    <dbReference type="NCBI Taxonomy" id="2981139"/>
    <lineage>
        <taxon>Bacteria</taxon>
        <taxon>Bacillati</taxon>
        <taxon>Actinomycetota</taxon>
        <taxon>Actinomycetes</taxon>
        <taxon>Micrococcales</taxon>
        <taxon>Microbacteriaceae</taxon>
        <taxon>Microbacterium</taxon>
    </lineage>
</organism>
<dbReference type="EMBL" id="CP118157">
    <property type="protein sequence ID" value="WOF24786.1"/>
    <property type="molecule type" value="Genomic_DNA"/>
</dbReference>
<gene>
    <name evidence="1" type="ORF">N8K70_06450</name>
</gene>
<dbReference type="Proteomes" id="UP001305498">
    <property type="component" value="Chromosome"/>
</dbReference>
<dbReference type="RefSeq" id="WP_317141245.1">
    <property type="nucleotide sequence ID" value="NZ_CP118157.1"/>
</dbReference>
<reference evidence="1 2" key="1">
    <citation type="submission" date="2023-02" db="EMBL/GenBank/DDBJ databases">
        <title>Microbacterium betulae sp. nov., isolated from birch wood.</title>
        <authorList>
            <person name="Pasciak M."/>
            <person name="Pawlik K.J."/>
            <person name="Martynowski D."/>
            <person name="Laczmanski L."/>
            <person name="Ciekot J."/>
            <person name="Szponar B."/>
            <person name="Wojcik-Fatla A."/>
            <person name="Mackiewicz B."/>
            <person name="Farian E."/>
            <person name="Cholewa G."/>
            <person name="Cholewa A."/>
            <person name="Dutkiewicz J."/>
        </authorList>
    </citation>
    <scope>NUCLEOTIDE SEQUENCE [LARGE SCALE GENOMIC DNA]</scope>
    <source>
        <strain evidence="1 2">AB</strain>
    </source>
</reference>
<accession>A0AA97FJZ7</accession>
<proteinExistence type="predicted"/>